<dbReference type="InterPro" id="IPR013325">
    <property type="entry name" value="RNA_pol_sigma_r2"/>
</dbReference>
<dbReference type="InterPro" id="IPR013324">
    <property type="entry name" value="RNA_pol_sigma_r3/r4-like"/>
</dbReference>
<reference evidence="7 8" key="1">
    <citation type="submission" date="2016-11" db="EMBL/GenBank/DDBJ databases">
        <authorList>
            <person name="Jaros S."/>
            <person name="Januszkiewicz K."/>
            <person name="Wedrychowicz H."/>
        </authorList>
    </citation>
    <scope>NUCLEOTIDE SEQUENCE [LARGE SCALE GENOMIC DNA]</scope>
    <source>
        <strain evidence="7 8">DSM 21986</strain>
    </source>
</reference>
<comment type="similarity">
    <text evidence="1">Belongs to the sigma-70 factor family. ECF subfamily.</text>
</comment>
<dbReference type="EMBL" id="FQUS01000002">
    <property type="protein sequence ID" value="SHE57812.1"/>
    <property type="molecule type" value="Genomic_DNA"/>
</dbReference>
<keyword evidence="2" id="KW-0805">Transcription regulation</keyword>
<dbReference type="Pfam" id="PF08281">
    <property type="entry name" value="Sigma70_r4_2"/>
    <property type="match status" value="1"/>
</dbReference>
<dbReference type="PANTHER" id="PTHR43133">
    <property type="entry name" value="RNA POLYMERASE ECF-TYPE SIGMA FACTO"/>
    <property type="match status" value="1"/>
</dbReference>
<sequence length="200" mass="23464">MGNEKGYVQGIINGERWAFKAIFLEHYEPLCNFCWRYTRSRAVSEDLVQEVFADLWDLKETLDPDKSLKVYLYQAVKNKGYDYVAHQKVVRKYQADQRHDQKEEVHQKMITQEDKAFIKAARQAIDALPPRAQQTYVLHRQDGLTYREIAEVMDVTVKTVESQMSRALDMLRSRLRNNSPDQVTERTIAKIFSIRDTGTE</sequence>
<dbReference type="SUPFAM" id="SSF88946">
    <property type="entry name" value="Sigma2 domain of RNA polymerase sigma factors"/>
    <property type="match status" value="1"/>
</dbReference>
<proteinExistence type="inferred from homology"/>
<dbReference type="PANTHER" id="PTHR43133:SF46">
    <property type="entry name" value="RNA POLYMERASE SIGMA-70 FACTOR ECF SUBFAMILY"/>
    <property type="match status" value="1"/>
</dbReference>
<dbReference type="RefSeq" id="WP_073059220.1">
    <property type="nucleotide sequence ID" value="NZ_FQUS01000002.1"/>
</dbReference>
<dbReference type="InterPro" id="IPR036388">
    <property type="entry name" value="WH-like_DNA-bd_sf"/>
</dbReference>
<organism evidence="7 8">
    <name type="scientific">Fodinibius roseus</name>
    <dbReference type="NCBI Taxonomy" id="1194090"/>
    <lineage>
        <taxon>Bacteria</taxon>
        <taxon>Pseudomonadati</taxon>
        <taxon>Balneolota</taxon>
        <taxon>Balneolia</taxon>
        <taxon>Balneolales</taxon>
        <taxon>Balneolaceae</taxon>
        <taxon>Fodinibius</taxon>
    </lineage>
</organism>
<evidence type="ECO:0000259" key="6">
    <source>
        <dbReference type="Pfam" id="PF08281"/>
    </source>
</evidence>
<dbReference type="GO" id="GO:0003677">
    <property type="term" value="F:DNA binding"/>
    <property type="evidence" value="ECO:0007669"/>
    <property type="project" value="InterPro"/>
</dbReference>
<dbReference type="GO" id="GO:0006352">
    <property type="term" value="P:DNA-templated transcription initiation"/>
    <property type="evidence" value="ECO:0007669"/>
    <property type="project" value="InterPro"/>
</dbReference>
<keyword evidence="8" id="KW-1185">Reference proteome</keyword>
<dbReference type="Pfam" id="PF04542">
    <property type="entry name" value="Sigma70_r2"/>
    <property type="match status" value="1"/>
</dbReference>
<dbReference type="GO" id="GO:0016987">
    <property type="term" value="F:sigma factor activity"/>
    <property type="evidence" value="ECO:0007669"/>
    <property type="project" value="UniProtKB-KW"/>
</dbReference>
<dbReference type="InterPro" id="IPR007627">
    <property type="entry name" value="RNA_pol_sigma70_r2"/>
</dbReference>
<dbReference type="AlphaFoldDB" id="A0A1M4ULZ8"/>
<dbReference type="OrthoDB" id="1100095at2"/>
<feature type="domain" description="RNA polymerase sigma-70 region 2" evidence="5">
    <location>
        <begin position="23"/>
        <end position="88"/>
    </location>
</feature>
<dbReference type="NCBIfam" id="TIGR02937">
    <property type="entry name" value="sigma70-ECF"/>
    <property type="match status" value="1"/>
</dbReference>
<protein>
    <submittedName>
        <fullName evidence="7">RNA polymerase sigma-70 factor, ECF subfamily</fullName>
    </submittedName>
</protein>
<dbReference type="InterPro" id="IPR039425">
    <property type="entry name" value="RNA_pol_sigma-70-like"/>
</dbReference>
<dbReference type="CDD" id="cd06171">
    <property type="entry name" value="Sigma70_r4"/>
    <property type="match status" value="1"/>
</dbReference>
<dbReference type="Proteomes" id="UP000184041">
    <property type="component" value="Unassembled WGS sequence"/>
</dbReference>
<dbReference type="InterPro" id="IPR013249">
    <property type="entry name" value="RNA_pol_sigma70_r4_t2"/>
</dbReference>
<dbReference type="Gene3D" id="1.10.1740.10">
    <property type="match status" value="1"/>
</dbReference>
<dbReference type="InterPro" id="IPR014284">
    <property type="entry name" value="RNA_pol_sigma-70_dom"/>
</dbReference>
<keyword evidence="3" id="KW-0731">Sigma factor</keyword>
<keyword evidence="4" id="KW-0804">Transcription</keyword>
<evidence type="ECO:0000313" key="7">
    <source>
        <dbReference type="EMBL" id="SHE57812.1"/>
    </source>
</evidence>
<accession>A0A1M4ULZ8</accession>
<dbReference type="STRING" id="1194090.SAMN05443144_10277"/>
<feature type="domain" description="RNA polymerase sigma factor 70 region 4 type 2" evidence="6">
    <location>
        <begin position="120"/>
        <end position="170"/>
    </location>
</feature>
<evidence type="ECO:0000259" key="5">
    <source>
        <dbReference type="Pfam" id="PF04542"/>
    </source>
</evidence>
<dbReference type="Gene3D" id="1.10.10.10">
    <property type="entry name" value="Winged helix-like DNA-binding domain superfamily/Winged helix DNA-binding domain"/>
    <property type="match status" value="1"/>
</dbReference>
<dbReference type="SUPFAM" id="SSF88659">
    <property type="entry name" value="Sigma3 and sigma4 domains of RNA polymerase sigma factors"/>
    <property type="match status" value="1"/>
</dbReference>
<evidence type="ECO:0000256" key="4">
    <source>
        <dbReference type="ARBA" id="ARBA00023163"/>
    </source>
</evidence>
<dbReference type="InterPro" id="IPR014327">
    <property type="entry name" value="RNA_pol_sigma70_bacteroid"/>
</dbReference>
<gene>
    <name evidence="7" type="ORF">SAMN05443144_10277</name>
</gene>
<name>A0A1M4ULZ8_9BACT</name>
<evidence type="ECO:0000256" key="2">
    <source>
        <dbReference type="ARBA" id="ARBA00023015"/>
    </source>
</evidence>
<dbReference type="NCBIfam" id="TIGR02985">
    <property type="entry name" value="Sig70_bacteroi1"/>
    <property type="match status" value="1"/>
</dbReference>
<evidence type="ECO:0000256" key="1">
    <source>
        <dbReference type="ARBA" id="ARBA00010641"/>
    </source>
</evidence>
<evidence type="ECO:0000256" key="3">
    <source>
        <dbReference type="ARBA" id="ARBA00023082"/>
    </source>
</evidence>
<evidence type="ECO:0000313" key="8">
    <source>
        <dbReference type="Proteomes" id="UP000184041"/>
    </source>
</evidence>